<dbReference type="EMBL" id="JAYKXN010000002">
    <property type="protein sequence ID" value="KAK7309102.1"/>
    <property type="molecule type" value="Genomic_DNA"/>
</dbReference>
<keyword evidence="2" id="KW-1185">Reference proteome</keyword>
<name>A0AAN9K1L0_CLITE</name>
<evidence type="ECO:0000313" key="2">
    <source>
        <dbReference type="Proteomes" id="UP001359559"/>
    </source>
</evidence>
<reference evidence="1 2" key="1">
    <citation type="submission" date="2024-01" db="EMBL/GenBank/DDBJ databases">
        <title>The genomes of 5 underutilized Papilionoideae crops provide insights into root nodulation and disease resistance.</title>
        <authorList>
            <person name="Yuan L."/>
        </authorList>
    </citation>
    <scope>NUCLEOTIDE SEQUENCE [LARGE SCALE GENOMIC DNA]</scope>
    <source>
        <strain evidence="1">LY-2023</strain>
        <tissue evidence="1">Leaf</tissue>
    </source>
</reference>
<protein>
    <submittedName>
        <fullName evidence="1">Uncharacterized protein</fullName>
    </submittedName>
</protein>
<organism evidence="1 2">
    <name type="scientific">Clitoria ternatea</name>
    <name type="common">Butterfly pea</name>
    <dbReference type="NCBI Taxonomy" id="43366"/>
    <lineage>
        <taxon>Eukaryota</taxon>
        <taxon>Viridiplantae</taxon>
        <taxon>Streptophyta</taxon>
        <taxon>Embryophyta</taxon>
        <taxon>Tracheophyta</taxon>
        <taxon>Spermatophyta</taxon>
        <taxon>Magnoliopsida</taxon>
        <taxon>eudicotyledons</taxon>
        <taxon>Gunneridae</taxon>
        <taxon>Pentapetalae</taxon>
        <taxon>rosids</taxon>
        <taxon>fabids</taxon>
        <taxon>Fabales</taxon>
        <taxon>Fabaceae</taxon>
        <taxon>Papilionoideae</taxon>
        <taxon>50 kb inversion clade</taxon>
        <taxon>NPAAA clade</taxon>
        <taxon>indigoferoid/millettioid clade</taxon>
        <taxon>Phaseoleae</taxon>
        <taxon>Clitoria</taxon>
    </lineage>
</organism>
<evidence type="ECO:0000313" key="1">
    <source>
        <dbReference type="EMBL" id="KAK7309102.1"/>
    </source>
</evidence>
<gene>
    <name evidence="1" type="ORF">RJT34_05579</name>
</gene>
<sequence>MTSSETAFPMDGFHGHVLSVEMRAKLSHEETVSTCDFLVNIGLIKSVHEQPLTTPCLVLRRGLEGKPTWLILHPPNSTFPLSVDPAFKVSSNLAITAPFLDPILPILIGGRGVSIEVCSGNMKPQLEVVILATKTVSPSDDFTHLFHTFIKATLTGKSHFETISS</sequence>
<comment type="caution">
    <text evidence="1">The sequence shown here is derived from an EMBL/GenBank/DDBJ whole genome shotgun (WGS) entry which is preliminary data.</text>
</comment>
<proteinExistence type="predicted"/>
<dbReference type="Proteomes" id="UP001359559">
    <property type="component" value="Unassembled WGS sequence"/>
</dbReference>
<dbReference type="AlphaFoldDB" id="A0AAN9K1L0"/>
<accession>A0AAN9K1L0</accession>